<sequence length="243" mass="28222">MTKNKMIKRLDWIDPKNPEQASWICTYLKAKNWGSDKEDIEGFIDPVGEFLRAAYELPENADTREGLRNMKAAWKQWEKREKNRTSKKISEGAYSISLTARKELEKLARHKKSSFSKVIEDLLVNAEGIERVQRELKKQLKKGERFGHVNVDFLSTIFSDDVVKEQAKLLTQELETQKKKQEKEHKDKQKKALATIKEKAQKISSLENEIKELKGQLLELTNKNKHLENAAKEAQDDLHGNHL</sequence>
<comment type="caution">
    <text evidence="2">The sequence shown here is derived from an EMBL/GenBank/DDBJ whole genome shotgun (WGS) entry which is preliminary data.</text>
</comment>
<proteinExistence type="predicted"/>
<protein>
    <submittedName>
        <fullName evidence="2">Uncharacterized protein</fullName>
    </submittedName>
</protein>
<evidence type="ECO:0000256" key="1">
    <source>
        <dbReference type="SAM" id="Coils"/>
    </source>
</evidence>
<organism evidence="2 3">
    <name type="scientific">Vibrio harveyi</name>
    <name type="common">Beneckea harveyi</name>
    <dbReference type="NCBI Taxonomy" id="669"/>
    <lineage>
        <taxon>Bacteria</taxon>
        <taxon>Pseudomonadati</taxon>
        <taxon>Pseudomonadota</taxon>
        <taxon>Gammaproteobacteria</taxon>
        <taxon>Vibrionales</taxon>
        <taxon>Vibrionaceae</taxon>
        <taxon>Vibrio</taxon>
    </lineage>
</organism>
<dbReference type="AlphaFoldDB" id="A0A8B3DIQ2"/>
<accession>A0A8B3DIQ2</accession>
<evidence type="ECO:0000313" key="3">
    <source>
        <dbReference type="Proteomes" id="UP000253437"/>
    </source>
</evidence>
<reference evidence="2 3" key="1">
    <citation type="submission" date="2018-08" db="EMBL/GenBank/DDBJ databases">
        <title>Vibrio harveyi strains pathogenic to white snook Centropomus viridis Lockington (1877) and potential probiotic bacteria.</title>
        <authorList>
            <person name="Soto-Rodriguez S."/>
            <person name="Gomez-Gil B."/>
            <person name="Lozano-Olvera R."/>
        </authorList>
    </citation>
    <scope>NUCLEOTIDE SEQUENCE [LARGE SCALE GENOMIC DNA]</scope>
    <source>
        <strain evidence="2 3">CAIM 1508</strain>
    </source>
</reference>
<feature type="coiled-coil region" evidence="1">
    <location>
        <begin position="164"/>
        <end position="237"/>
    </location>
</feature>
<evidence type="ECO:0000313" key="2">
    <source>
        <dbReference type="EMBL" id="RIW07441.1"/>
    </source>
</evidence>
<gene>
    <name evidence="2" type="ORF">DS957_020875</name>
</gene>
<name>A0A8B3DIQ2_VIBHA</name>
<dbReference type="Proteomes" id="UP000253437">
    <property type="component" value="Unassembled WGS sequence"/>
</dbReference>
<dbReference type="EMBL" id="QOUW02000108">
    <property type="protein sequence ID" value="RIW07441.1"/>
    <property type="molecule type" value="Genomic_DNA"/>
</dbReference>
<dbReference type="RefSeq" id="WP_017188459.1">
    <property type="nucleotide sequence ID" value="NZ_CAKMTR010000011.1"/>
</dbReference>
<keyword evidence="1" id="KW-0175">Coiled coil</keyword>